<dbReference type="GO" id="GO:0016625">
    <property type="term" value="F:oxidoreductase activity, acting on the aldehyde or oxo group of donors, iron-sulfur protein as acceptor"/>
    <property type="evidence" value="ECO:0007669"/>
    <property type="project" value="UniProtKB-ARBA"/>
</dbReference>
<evidence type="ECO:0000256" key="6">
    <source>
        <dbReference type="ARBA" id="ARBA00023002"/>
    </source>
</evidence>
<protein>
    <submittedName>
        <fullName evidence="12">2-oxoglutarate ferredoxin oxidoreductase subunit beta</fullName>
    </submittedName>
</protein>
<keyword evidence="13" id="KW-1185">Reference proteome</keyword>
<evidence type="ECO:0000259" key="10">
    <source>
        <dbReference type="Pfam" id="PF02775"/>
    </source>
</evidence>
<dbReference type="RefSeq" id="WP_073003708.1">
    <property type="nucleotide sequence ID" value="NZ_FQZO01000001.1"/>
</dbReference>
<dbReference type="EMBL" id="FQZO01000001">
    <property type="protein sequence ID" value="SHI42280.1"/>
    <property type="molecule type" value="Genomic_DNA"/>
</dbReference>
<sequence length="287" mass="31723">MLDLKLYESHDENAWCPGCGNFGILDAIKNAVAELEIKPEDIVMVSGIGQAAKTPHYIRANVFNGLHGRALPPAQAIKMANKDLKVIITGGDGDAYGEGGNHLLHAMRRNVDMTQLVHDNQIYGLTKGQGSPTTARGQKTSMQFEGVQSEPMQPLALAITLGATFVARGFSGDKEGLKEIIKAAINHKGYAIIDIMQPCVTFNKINTFKWYKDRCYRLDESYDPTNKMAALQKAFEFGDEGIPLGILYKEEGKPTFNDLHPVISSSKPLVDRQWKPQDVEPFVDQFL</sequence>
<comment type="cofactor">
    <cofactor evidence="3">
        <name>[4Fe-4S] cluster</name>
        <dbReference type="ChEBI" id="CHEBI:49883"/>
    </cofactor>
</comment>
<evidence type="ECO:0000256" key="5">
    <source>
        <dbReference type="ARBA" id="ARBA00022842"/>
    </source>
</evidence>
<feature type="domain" description="Pyruvate ferredoxin oxidoreductase beta subunit C-terminal" evidence="11">
    <location>
        <begin position="199"/>
        <end position="263"/>
    </location>
</feature>
<evidence type="ECO:0000256" key="7">
    <source>
        <dbReference type="ARBA" id="ARBA00023004"/>
    </source>
</evidence>
<dbReference type="AlphaFoldDB" id="A0A1M6B0N8"/>
<dbReference type="InterPro" id="IPR011896">
    <property type="entry name" value="OFOB"/>
</dbReference>
<dbReference type="InterPro" id="IPR032686">
    <property type="entry name" value="PFO_beta_C"/>
</dbReference>
<dbReference type="GO" id="GO:0030976">
    <property type="term" value="F:thiamine pyrophosphate binding"/>
    <property type="evidence" value="ECO:0007669"/>
    <property type="project" value="InterPro"/>
</dbReference>
<feature type="domain" description="Thiamine pyrophosphate enzyme TPP-binding" evidence="10">
    <location>
        <begin position="52"/>
        <end position="195"/>
    </location>
</feature>
<evidence type="ECO:0000256" key="2">
    <source>
        <dbReference type="ARBA" id="ARBA00001964"/>
    </source>
</evidence>
<dbReference type="GO" id="GO:0051536">
    <property type="term" value="F:iron-sulfur cluster binding"/>
    <property type="evidence" value="ECO:0007669"/>
    <property type="project" value="UniProtKB-KW"/>
</dbReference>
<evidence type="ECO:0000256" key="1">
    <source>
        <dbReference type="ARBA" id="ARBA00001946"/>
    </source>
</evidence>
<gene>
    <name evidence="12" type="ORF">SAMN05444401_0591</name>
</gene>
<reference evidence="12 13" key="1">
    <citation type="submission" date="2016-11" db="EMBL/GenBank/DDBJ databases">
        <authorList>
            <person name="Jaros S."/>
            <person name="Januszkiewicz K."/>
            <person name="Wedrychowicz H."/>
        </authorList>
    </citation>
    <scope>NUCLEOTIDE SEQUENCE [LARGE SCALE GENOMIC DNA]</scope>
    <source>
        <strain evidence="12 13">DSM 21864</strain>
    </source>
</reference>
<organism evidence="12 13">
    <name type="scientific">Clostridium amylolyticum</name>
    <dbReference type="NCBI Taxonomy" id="1121298"/>
    <lineage>
        <taxon>Bacteria</taxon>
        <taxon>Bacillati</taxon>
        <taxon>Bacillota</taxon>
        <taxon>Clostridia</taxon>
        <taxon>Eubacteriales</taxon>
        <taxon>Clostridiaceae</taxon>
        <taxon>Clostridium</taxon>
    </lineage>
</organism>
<dbReference type="Pfam" id="PF02775">
    <property type="entry name" value="TPP_enzyme_C"/>
    <property type="match status" value="1"/>
</dbReference>
<dbReference type="Gene3D" id="3.40.50.970">
    <property type="match status" value="1"/>
</dbReference>
<keyword evidence="7" id="KW-0408">Iron</keyword>
<name>A0A1M6B0N8_9CLOT</name>
<dbReference type="PANTHER" id="PTHR48084">
    <property type="entry name" value="2-OXOGLUTARATE OXIDOREDUCTASE SUBUNIT KORB-RELATED"/>
    <property type="match status" value="1"/>
</dbReference>
<dbReference type="Pfam" id="PF12367">
    <property type="entry name" value="PFO_beta_C"/>
    <property type="match status" value="1"/>
</dbReference>
<evidence type="ECO:0000313" key="13">
    <source>
        <dbReference type="Proteomes" id="UP000184080"/>
    </source>
</evidence>
<keyword evidence="9" id="KW-0786">Thiamine pyrophosphate</keyword>
<dbReference type="GO" id="GO:0045333">
    <property type="term" value="P:cellular respiration"/>
    <property type="evidence" value="ECO:0007669"/>
    <property type="project" value="UniProtKB-ARBA"/>
</dbReference>
<keyword evidence="6" id="KW-0560">Oxidoreductase</keyword>
<proteinExistence type="predicted"/>
<evidence type="ECO:0000256" key="3">
    <source>
        <dbReference type="ARBA" id="ARBA00001966"/>
    </source>
</evidence>
<evidence type="ECO:0000256" key="4">
    <source>
        <dbReference type="ARBA" id="ARBA00022723"/>
    </source>
</evidence>
<accession>A0A1M6B0N8</accession>
<dbReference type="OrthoDB" id="9775140at2"/>
<dbReference type="CDD" id="cd03375">
    <property type="entry name" value="TPP_OGFOR"/>
    <property type="match status" value="1"/>
</dbReference>
<dbReference type="SUPFAM" id="SSF52518">
    <property type="entry name" value="Thiamin diphosphate-binding fold (THDP-binding)"/>
    <property type="match status" value="1"/>
</dbReference>
<evidence type="ECO:0000256" key="9">
    <source>
        <dbReference type="ARBA" id="ARBA00023052"/>
    </source>
</evidence>
<evidence type="ECO:0000313" key="12">
    <source>
        <dbReference type="EMBL" id="SHI42280.1"/>
    </source>
</evidence>
<keyword evidence="8" id="KW-0411">Iron-sulfur</keyword>
<keyword evidence="5" id="KW-0460">Magnesium</keyword>
<comment type="cofactor">
    <cofactor evidence="2">
        <name>thiamine diphosphate</name>
        <dbReference type="ChEBI" id="CHEBI:58937"/>
    </cofactor>
</comment>
<dbReference type="STRING" id="1121298.SAMN05444401_0591"/>
<dbReference type="InterPro" id="IPR029061">
    <property type="entry name" value="THDP-binding"/>
</dbReference>
<dbReference type="InterPro" id="IPR011766">
    <property type="entry name" value="TPP_enzyme_TPP-bd"/>
</dbReference>
<dbReference type="PANTHER" id="PTHR48084:SF4">
    <property type="entry name" value="2-OXOGLUTARATE OXIDOREDUCTASE SUBUNIT KORB"/>
    <property type="match status" value="1"/>
</dbReference>
<dbReference type="GO" id="GO:0046872">
    <property type="term" value="F:metal ion binding"/>
    <property type="evidence" value="ECO:0007669"/>
    <property type="project" value="UniProtKB-KW"/>
</dbReference>
<dbReference type="InterPro" id="IPR051457">
    <property type="entry name" value="2-oxoacid:Fd_oxidoreductase"/>
</dbReference>
<evidence type="ECO:0000259" key="11">
    <source>
        <dbReference type="Pfam" id="PF12367"/>
    </source>
</evidence>
<keyword evidence="4" id="KW-0479">Metal-binding</keyword>
<evidence type="ECO:0000256" key="8">
    <source>
        <dbReference type="ARBA" id="ARBA00023014"/>
    </source>
</evidence>
<dbReference type="Proteomes" id="UP000184080">
    <property type="component" value="Unassembled WGS sequence"/>
</dbReference>
<comment type="cofactor">
    <cofactor evidence="1">
        <name>Mg(2+)</name>
        <dbReference type="ChEBI" id="CHEBI:18420"/>
    </cofactor>
</comment>
<dbReference type="NCBIfam" id="TIGR02177">
    <property type="entry name" value="PorB_KorB"/>
    <property type="match status" value="1"/>
</dbReference>